<keyword evidence="2 4" id="KW-0238">DNA-binding</keyword>
<dbReference type="GO" id="GO:0003700">
    <property type="term" value="F:DNA-binding transcription factor activity"/>
    <property type="evidence" value="ECO:0007669"/>
    <property type="project" value="TreeGrafter"/>
</dbReference>
<dbReference type="PANTHER" id="PTHR30055:SF234">
    <property type="entry name" value="HTH-TYPE TRANSCRIPTIONAL REGULATOR BETI"/>
    <property type="match status" value="1"/>
</dbReference>
<evidence type="ECO:0000256" key="1">
    <source>
        <dbReference type="ARBA" id="ARBA00023015"/>
    </source>
</evidence>
<dbReference type="EMBL" id="VLLF01000001">
    <property type="protein sequence ID" value="TWI93205.1"/>
    <property type="molecule type" value="Genomic_DNA"/>
</dbReference>
<feature type="DNA-binding region" description="H-T-H motif" evidence="4">
    <location>
        <begin position="31"/>
        <end position="50"/>
    </location>
</feature>
<dbReference type="PANTHER" id="PTHR30055">
    <property type="entry name" value="HTH-TYPE TRANSCRIPTIONAL REGULATOR RUTR"/>
    <property type="match status" value="1"/>
</dbReference>
<dbReference type="InterPro" id="IPR050109">
    <property type="entry name" value="HTH-type_TetR-like_transc_reg"/>
</dbReference>
<comment type="caution">
    <text evidence="6">The sequence shown here is derived from an EMBL/GenBank/DDBJ whole genome shotgun (WGS) entry which is preliminary data.</text>
</comment>
<dbReference type="OrthoDB" id="9809772at2"/>
<reference evidence="6 7" key="1">
    <citation type="submission" date="2019-07" db="EMBL/GenBank/DDBJ databases">
        <title>Genomic Encyclopedia of Archaeal and Bacterial Type Strains, Phase II (KMG-II): from individual species to whole genera.</title>
        <authorList>
            <person name="Goeker M."/>
        </authorList>
    </citation>
    <scope>NUCLEOTIDE SEQUENCE [LARGE SCALE GENOMIC DNA]</scope>
    <source>
        <strain evidence="6 7">ATCC BAA-252</strain>
    </source>
</reference>
<feature type="domain" description="HTH tetR-type" evidence="5">
    <location>
        <begin position="8"/>
        <end position="68"/>
    </location>
</feature>
<evidence type="ECO:0000256" key="4">
    <source>
        <dbReference type="PROSITE-ProRule" id="PRU00335"/>
    </source>
</evidence>
<keyword evidence="3" id="KW-0804">Transcription</keyword>
<dbReference type="InterPro" id="IPR041479">
    <property type="entry name" value="TetR_CgmR_C"/>
</dbReference>
<organism evidence="6 7">
    <name type="scientific">Roseibium hamelinense</name>
    <dbReference type="NCBI Taxonomy" id="150831"/>
    <lineage>
        <taxon>Bacteria</taxon>
        <taxon>Pseudomonadati</taxon>
        <taxon>Pseudomonadota</taxon>
        <taxon>Alphaproteobacteria</taxon>
        <taxon>Hyphomicrobiales</taxon>
        <taxon>Stappiaceae</taxon>
        <taxon>Roseibium</taxon>
    </lineage>
</organism>
<dbReference type="AlphaFoldDB" id="A0A562THU1"/>
<evidence type="ECO:0000313" key="6">
    <source>
        <dbReference type="EMBL" id="TWI93205.1"/>
    </source>
</evidence>
<gene>
    <name evidence="6" type="ORF">JM93_00760</name>
</gene>
<evidence type="ECO:0000256" key="2">
    <source>
        <dbReference type="ARBA" id="ARBA00023125"/>
    </source>
</evidence>
<keyword evidence="1" id="KW-0805">Transcription regulation</keyword>
<dbReference type="Pfam" id="PF17937">
    <property type="entry name" value="TetR_C_28"/>
    <property type="match status" value="1"/>
</dbReference>
<dbReference type="PROSITE" id="PS50977">
    <property type="entry name" value="HTH_TETR_2"/>
    <property type="match status" value="1"/>
</dbReference>
<proteinExistence type="predicted"/>
<dbReference type="Pfam" id="PF00440">
    <property type="entry name" value="TetR_N"/>
    <property type="match status" value="1"/>
</dbReference>
<name>A0A562THU1_9HYPH</name>
<evidence type="ECO:0000256" key="3">
    <source>
        <dbReference type="ARBA" id="ARBA00023163"/>
    </source>
</evidence>
<keyword evidence="7" id="KW-1185">Reference proteome</keyword>
<dbReference type="Proteomes" id="UP000320593">
    <property type="component" value="Unassembled WGS sequence"/>
</dbReference>
<dbReference type="Gene3D" id="1.10.357.10">
    <property type="entry name" value="Tetracycline Repressor, domain 2"/>
    <property type="match status" value="1"/>
</dbReference>
<dbReference type="InterPro" id="IPR001647">
    <property type="entry name" value="HTH_TetR"/>
</dbReference>
<dbReference type="PRINTS" id="PR00455">
    <property type="entry name" value="HTHTETR"/>
</dbReference>
<evidence type="ECO:0000259" key="5">
    <source>
        <dbReference type="PROSITE" id="PS50977"/>
    </source>
</evidence>
<dbReference type="GO" id="GO:0000976">
    <property type="term" value="F:transcription cis-regulatory region binding"/>
    <property type="evidence" value="ECO:0007669"/>
    <property type="project" value="TreeGrafter"/>
</dbReference>
<dbReference type="RefSeq" id="WP_145340690.1">
    <property type="nucleotide sequence ID" value="NZ_SMLY01000087.1"/>
</dbReference>
<sequence length="183" mass="20259">MQTAKHSKSTKADILDSALDIVREAGALSLTIDAVAERSGFSKGGVLYNFPTKDALIAAMVQRLADRFAEEIETARASHMRSKSPTLAAMVDVTEIWLRENKSIARAILVTHMKSPNLIDSFMALKKRLKDAIRAEHPDFSEALAIWCSLEGLHFADAHGVMLHTDDERTGIFANLRRRLSLT</sequence>
<dbReference type="InterPro" id="IPR009057">
    <property type="entry name" value="Homeodomain-like_sf"/>
</dbReference>
<evidence type="ECO:0000313" key="7">
    <source>
        <dbReference type="Proteomes" id="UP000320593"/>
    </source>
</evidence>
<protein>
    <submittedName>
        <fullName evidence="6">TetR family transcriptional regulator</fullName>
    </submittedName>
</protein>
<dbReference type="SUPFAM" id="SSF46689">
    <property type="entry name" value="Homeodomain-like"/>
    <property type="match status" value="1"/>
</dbReference>
<accession>A0A562THU1</accession>